<dbReference type="GO" id="GO:0000287">
    <property type="term" value="F:magnesium ion binding"/>
    <property type="evidence" value="ECO:0007669"/>
    <property type="project" value="UniProtKB-UniRule"/>
</dbReference>
<dbReference type="NCBIfam" id="TIGR01691">
    <property type="entry name" value="enolase-ppase"/>
    <property type="match status" value="1"/>
</dbReference>
<dbReference type="EC" id="3.1.3.77" evidence="4"/>
<comment type="pathway">
    <text evidence="4">Amino-acid biosynthesis; L-methionine biosynthesis via salvage pathway; L-methionine from S-methyl-5-thio-alpha-D-ribose 1-phosphate: step 3/6.</text>
</comment>
<proteinExistence type="inferred from homology"/>
<dbReference type="InterPro" id="IPR023943">
    <property type="entry name" value="Enolase-ppase_E1"/>
</dbReference>
<evidence type="ECO:0000256" key="3">
    <source>
        <dbReference type="ARBA" id="ARBA00023167"/>
    </source>
</evidence>
<dbReference type="GO" id="GO:0019509">
    <property type="term" value="P:L-methionine salvage from methylthioadenosine"/>
    <property type="evidence" value="ECO:0007669"/>
    <property type="project" value="UniProtKB-UniRule"/>
</dbReference>
<dbReference type="GO" id="GO:0043874">
    <property type="term" value="F:acireductone synthase activity"/>
    <property type="evidence" value="ECO:0007669"/>
    <property type="project" value="UniProtKB-EC"/>
</dbReference>
<keyword evidence="2 4" id="KW-0378">Hydrolase</keyword>
<dbReference type="Gene3D" id="1.10.720.60">
    <property type="match status" value="1"/>
</dbReference>
<dbReference type="PANTHER" id="PTHR20371:SF1">
    <property type="entry name" value="ENOLASE-PHOSPHATASE E1"/>
    <property type="match status" value="1"/>
</dbReference>
<dbReference type="GO" id="GO:0043715">
    <property type="term" value="F:2,3-diketo-5-methylthiopentyl-1-phosphate enolase activity"/>
    <property type="evidence" value="ECO:0007669"/>
    <property type="project" value="UniProtKB-UniRule"/>
</dbReference>
<dbReference type="SUPFAM" id="SSF56784">
    <property type="entry name" value="HAD-like"/>
    <property type="match status" value="1"/>
</dbReference>
<evidence type="ECO:0000313" key="6">
    <source>
        <dbReference type="Proteomes" id="UP000523447"/>
    </source>
</evidence>
<dbReference type="SFLD" id="SFLDG01133">
    <property type="entry name" value="C1.5.4:_Enolase-phosphatase_Li"/>
    <property type="match status" value="1"/>
</dbReference>
<dbReference type="SFLD" id="SFLDG01129">
    <property type="entry name" value="C1.5:_HAD__Beta-PGM__Phosphata"/>
    <property type="match status" value="1"/>
</dbReference>
<comment type="similarity">
    <text evidence="4">Belongs to the HAD-like hydrolase superfamily. MasA/MtnC family.</text>
</comment>
<keyword evidence="4" id="KW-0460">Magnesium</keyword>
<dbReference type="HAMAP" id="MF_01681">
    <property type="entry name" value="Salvage_MtnC"/>
    <property type="match status" value="1"/>
</dbReference>
<dbReference type="PANTHER" id="PTHR20371">
    <property type="entry name" value="ENOLASE-PHOSPHATASE E1"/>
    <property type="match status" value="1"/>
</dbReference>
<evidence type="ECO:0000313" key="5">
    <source>
        <dbReference type="EMBL" id="NKY85309.1"/>
    </source>
</evidence>
<keyword evidence="6" id="KW-1185">Reference proteome</keyword>
<gene>
    <name evidence="4 5" type="primary">mtnC</name>
    <name evidence="5" type="ORF">HGA07_06680</name>
</gene>
<comment type="pathway">
    <text evidence="4">Amino-acid biosynthesis; L-methionine biosynthesis via salvage pathway; L-methionine from S-methyl-5-thio-alpha-D-ribose 1-phosphate: step 4/6.</text>
</comment>
<evidence type="ECO:0000256" key="1">
    <source>
        <dbReference type="ARBA" id="ARBA00022605"/>
    </source>
</evidence>
<keyword evidence="1 4" id="KW-0028">Amino-acid biosynthesis</keyword>
<keyword evidence="4" id="KW-0479">Metal-binding</keyword>
<comment type="caution">
    <text evidence="5">The sequence shown here is derived from an EMBL/GenBank/DDBJ whole genome shotgun (WGS) entry which is preliminary data.</text>
</comment>
<accession>A0A7X6RH97</accession>
<comment type="catalytic activity">
    <reaction evidence="4">
        <text>5-methylsulfanyl-2,3-dioxopentyl phosphate + H2O = 1,2-dihydroxy-5-(methylsulfanyl)pent-1-en-3-one + phosphate</text>
        <dbReference type="Rhea" id="RHEA:21700"/>
        <dbReference type="ChEBI" id="CHEBI:15377"/>
        <dbReference type="ChEBI" id="CHEBI:43474"/>
        <dbReference type="ChEBI" id="CHEBI:49252"/>
        <dbReference type="ChEBI" id="CHEBI:58828"/>
        <dbReference type="EC" id="3.1.3.77"/>
    </reaction>
</comment>
<dbReference type="Gene3D" id="3.40.50.1000">
    <property type="entry name" value="HAD superfamily/HAD-like"/>
    <property type="match status" value="1"/>
</dbReference>
<organism evidence="5 6">
    <name type="scientific">Nocardia veterana</name>
    <dbReference type="NCBI Taxonomy" id="132249"/>
    <lineage>
        <taxon>Bacteria</taxon>
        <taxon>Bacillati</taxon>
        <taxon>Actinomycetota</taxon>
        <taxon>Actinomycetes</taxon>
        <taxon>Mycobacteriales</taxon>
        <taxon>Nocardiaceae</taxon>
        <taxon>Nocardia</taxon>
    </lineage>
</organism>
<dbReference type="AlphaFoldDB" id="A0A7X6RH97"/>
<sequence>MNDDERYPAVHPAGTVPVAPIRAVVVDIEGTTSPTSAVREDLYGYTRRRLPHWLADERDGAAAAVIAQTRDLAERPDADLDEIADILRGWLDSDVKAAPLKVAQGAICAEGFRAGALFGEFFPDAPAALRTWHAAGIPLYVYSSGSVRNQQDWFAFARDGELASLIGGWFDLANAGPKREERSYHRIASEIGVPAGEILFLSDHPEELDAAVAAGWQAVGVTRAGEPNSPRPPHRWIGSFAELNLVPAGQ</sequence>
<dbReference type="Pfam" id="PF00702">
    <property type="entry name" value="Hydrolase"/>
    <property type="match status" value="1"/>
</dbReference>
<dbReference type="EMBL" id="JAAXPE010000004">
    <property type="protein sequence ID" value="NKY85309.1"/>
    <property type="molecule type" value="Genomic_DNA"/>
</dbReference>
<dbReference type="CDD" id="cd01629">
    <property type="entry name" value="HAD_EP"/>
    <property type="match status" value="1"/>
</dbReference>
<dbReference type="UniPathway" id="UPA00904">
    <property type="reaction ID" value="UER00876"/>
</dbReference>
<reference evidence="5 6" key="1">
    <citation type="submission" date="2020-04" db="EMBL/GenBank/DDBJ databases">
        <title>MicrobeNet Type strains.</title>
        <authorList>
            <person name="Nicholson A.C."/>
        </authorList>
    </citation>
    <scope>NUCLEOTIDE SEQUENCE [LARGE SCALE GENOMIC DNA]</scope>
    <source>
        <strain evidence="5 6">DSM 44445</strain>
    </source>
</reference>
<dbReference type="InterPro" id="IPR036412">
    <property type="entry name" value="HAD-like_sf"/>
</dbReference>
<comment type="function">
    <text evidence="4">Bifunctional enzyme that catalyzes the enolization of 2,3-diketo-5-methylthiopentyl-1-phosphate (DK-MTP-1-P) into the intermediate 2-hydroxy-3-keto-5-methylthiopentenyl-1-phosphate (HK-MTPenyl-1-P), which is then dephosphorylated to form the acireductone 1,2-dihydroxy-3-keto-5-methylthiopentene (DHK-MTPene).</text>
</comment>
<dbReference type="GO" id="GO:0043716">
    <property type="term" value="F:2-hydroxy-3-keto-5-methylthiopentenyl-1-phosphate phosphatase activity"/>
    <property type="evidence" value="ECO:0007669"/>
    <property type="project" value="UniProtKB-UniRule"/>
</dbReference>
<dbReference type="Proteomes" id="UP000523447">
    <property type="component" value="Unassembled WGS sequence"/>
</dbReference>
<evidence type="ECO:0000256" key="4">
    <source>
        <dbReference type="HAMAP-Rule" id="MF_01681"/>
    </source>
</evidence>
<protein>
    <recommendedName>
        <fullName evidence="4">Enolase-phosphatase E1</fullName>
        <ecNumber evidence="4">3.1.3.77</ecNumber>
    </recommendedName>
    <alternativeName>
        <fullName evidence="4">2,3-diketo-5-methylthio-1-phosphopentane phosphatase</fullName>
    </alternativeName>
</protein>
<dbReference type="SFLD" id="SFLDS00003">
    <property type="entry name" value="Haloacid_Dehalogenase"/>
    <property type="match status" value="1"/>
</dbReference>
<comment type="subunit">
    <text evidence="4">Monomer.</text>
</comment>
<dbReference type="RefSeq" id="WP_083892945.1">
    <property type="nucleotide sequence ID" value="NZ_CAWPHS010000034.1"/>
</dbReference>
<keyword evidence="3 4" id="KW-0486">Methionine biosynthesis</keyword>
<name>A0A7X6RH97_9NOCA</name>
<comment type="cofactor">
    <cofactor evidence="4">
        <name>Mg(2+)</name>
        <dbReference type="ChEBI" id="CHEBI:18420"/>
    </cofactor>
    <text evidence="4">Binds 1 Mg(2+) ion per subunit.</text>
</comment>
<evidence type="ECO:0000256" key="2">
    <source>
        <dbReference type="ARBA" id="ARBA00022801"/>
    </source>
</evidence>
<dbReference type="InterPro" id="IPR023214">
    <property type="entry name" value="HAD_sf"/>
</dbReference>